<proteinExistence type="predicted"/>
<organism evidence="1 2">
    <name type="scientific">Amblyomma americanum</name>
    <name type="common">Lone star tick</name>
    <dbReference type="NCBI Taxonomy" id="6943"/>
    <lineage>
        <taxon>Eukaryota</taxon>
        <taxon>Metazoa</taxon>
        <taxon>Ecdysozoa</taxon>
        <taxon>Arthropoda</taxon>
        <taxon>Chelicerata</taxon>
        <taxon>Arachnida</taxon>
        <taxon>Acari</taxon>
        <taxon>Parasitiformes</taxon>
        <taxon>Ixodida</taxon>
        <taxon>Ixodoidea</taxon>
        <taxon>Ixodidae</taxon>
        <taxon>Amblyomminae</taxon>
        <taxon>Amblyomma</taxon>
    </lineage>
</organism>
<comment type="caution">
    <text evidence="1">The sequence shown here is derived from an EMBL/GenBank/DDBJ whole genome shotgun (WGS) entry which is preliminary data.</text>
</comment>
<sequence length="75" mass="8366">MIRGSPVWTRRDSVQIARPRLCLVRADPKLGRPPVENASKQLYQSSHCSQSFIKKSPIELHLPTQTGIGTNIGNQ</sequence>
<protein>
    <submittedName>
        <fullName evidence="1">Uncharacterized protein</fullName>
    </submittedName>
</protein>
<accession>A0AAQ4DWW6</accession>
<dbReference type="AlphaFoldDB" id="A0AAQ4DWW6"/>
<keyword evidence="2" id="KW-1185">Reference proteome</keyword>
<evidence type="ECO:0000313" key="2">
    <source>
        <dbReference type="Proteomes" id="UP001321473"/>
    </source>
</evidence>
<dbReference type="Proteomes" id="UP001321473">
    <property type="component" value="Unassembled WGS sequence"/>
</dbReference>
<reference evidence="1 2" key="1">
    <citation type="journal article" date="2023" name="Arcadia Sci">
        <title>De novo assembly of a long-read Amblyomma americanum tick genome.</title>
        <authorList>
            <person name="Chou S."/>
            <person name="Poskanzer K.E."/>
            <person name="Rollins M."/>
            <person name="Thuy-Boun P.S."/>
        </authorList>
    </citation>
    <scope>NUCLEOTIDE SEQUENCE [LARGE SCALE GENOMIC DNA]</scope>
    <source>
        <strain evidence="1">F_SG_1</strain>
        <tissue evidence="1">Salivary glands</tissue>
    </source>
</reference>
<dbReference type="EMBL" id="JARKHS020025854">
    <property type="protein sequence ID" value="KAK8766956.1"/>
    <property type="molecule type" value="Genomic_DNA"/>
</dbReference>
<evidence type="ECO:0000313" key="1">
    <source>
        <dbReference type="EMBL" id="KAK8766956.1"/>
    </source>
</evidence>
<name>A0AAQ4DWW6_AMBAM</name>
<gene>
    <name evidence="1" type="ORF">V5799_006260</name>
</gene>